<dbReference type="GeneID" id="19342415"/>
<reference evidence="3 4" key="1">
    <citation type="journal article" date="2012" name="PLoS Pathog.">
        <title>Diverse lifestyles and strategies of plant pathogenesis encoded in the genomes of eighteen Dothideomycetes fungi.</title>
        <authorList>
            <person name="Ohm R.A."/>
            <person name="Feau N."/>
            <person name="Henrissat B."/>
            <person name="Schoch C.L."/>
            <person name="Horwitz B.A."/>
            <person name="Barry K.W."/>
            <person name="Condon B.J."/>
            <person name="Copeland A.C."/>
            <person name="Dhillon B."/>
            <person name="Glaser F."/>
            <person name="Hesse C.N."/>
            <person name="Kosti I."/>
            <person name="LaButti K."/>
            <person name="Lindquist E.A."/>
            <person name="Lucas S."/>
            <person name="Salamov A.A."/>
            <person name="Bradshaw R.E."/>
            <person name="Ciuffetti L."/>
            <person name="Hamelin R.C."/>
            <person name="Kema G.H.J."/>
            <person name="Lawrence C."/>
            <person name="Scott J.A."/>
            <person name="Spatafora J.W."/>
            <person name="Turgeon B.G."/>
            <person name="de Wit P.J.G.M."/>
            <person name="Zhong S."/>
            <person name="Goodwin S.B."/>
            <person name="Grigoriev I.V."/>
        </authorList>
    </citation>
    <scope>NUCLEOTIDE SEQUENCE [LARGE SCALE GENOMIC DNA]</scope>
    <source>
        <strain evidence="3 4">CIRAD86</strain>
    </source>
</reference>
<keyword evidence="2" id="KW-0732">Signal</keyword>
<keyword evidence="4" id="KW-1185">Reference proteome</keyword>
<evidence type="ECO:0000313" key="4">
    <source>
        <dbReference type="Proteomes" id="UP000016932"/>
    </source>
</evidence>
<dbReference type="STRING" id="383855.N1Q6W1"/>
<proteinExistence type="predicted"/>
<feature type="signal peptide" evidence="2">
    <location>
        <begin position="1"/>
        <end position="17"/>
    </location>
</feature>
<dbReference type="eggNOG" id="ENOG502SURR">
    <property type="taxonomic scope" value="Eukaryota"/>
</dbReference>
<feature type="chain" id="PRO_5004109616" evidence="2">
    <location>
        <begin position="18"/>
        <end position="360"/>
    </location>
</feature>
<feature type="compositionally biased region" description="Low complexity" evidence="1">
    <location>
        <begin position="314"/>
        <end position="329"/>
    </location>
</feature>
<dbReference type="AlphaFoldDB" id="N1Q6W1"/>
<organism evidence="3 4">
    <name type="scientific">Pseudocercospora fijiensis (strain CIRAD86)</name>
    <name type="common">Black leaf streak disease fungus</name>
    <name type="synonym">Mycosphaerella fijiensis</name>
    <dbReference type="NCBI Taxonomy" id="383855"/>
    <lineage>
        <taxon>Eukaryota</taxon>
        <taxon>Fungi</taxon>
        <taxon>Dikarya</taxon>
        <taxon>Ascomycota</taxon>
        <taxon>Pezizomycotina</taxon>
        <taxon>Dothideomycetes</taxon>
        <taxon>Dothideomycetidae</taxon>
        <taxon>Mycosphaerellales</taxon>
        <taxon>Mycosphaerellaceae</taxon>
        <taxon>Pseudocercospora</taxon>
    </lineage>
</organism>
<dbReference type="EMBL" id="KB446555">
    <property type="protein sequence ID" value="EME88295.1"/>
    <property type="molecule type" value="Genomic_DNA"/>
</dbReference>
<protein>
    <submittedName>
        <fullName evidence="3">Uncharacterized protein</fullName>
    </submittedName>
</protein>
<dbReference type="VEuPathDB" id="FungiDB:MYCFIDRAFT_86068"/>
<evidence type="ECO:0000256" key="1">
    <source>
        <dbReference type="SAM" id="MobiDB-lite"/>
    </source>
</evidence>
<dbReference type="Proteomes" id="UP000016932">
    <property type="component" value="Unassembled WGS sequence"/>
</dbReference>
<feature type="region of interest" description="Disordered" evidence="1">
    <location>
        <begin position="307"/>
        <end position="335"/>
    </location>
</feature>
<evidence type="ECO:0000256" key="2">
    <source>
        <dbReference type="SAM" id="SignalP"/>
    </source>
</evidence>
<accession>N1Q6W1</accession>
<dbReference type="HOGENOM" id="CLU_754680_0_0_1"/>
<dbReference type="OrthoDB" id="5427732at2759"/>
<name>N1Q6W1_PSEFD</name>
<sequence>MPSIPSLFLLALPLVSARIIPHLEALEDHDVVAQWEEVLRALPGDSLKAAVEGHLRPKYREGIFEHGRDAIDAVRSHDPELASKLVDLAKSDAIVKDYLRKRQSDNNTTSATTITTTSPVIVTDSTTSAVSFTTQTTVLTTSTTQVSASPSTQTGVLVPVEITSTAQGGSTLVATTQAFQNTAPTSVVLQITTTNNDGQTVTTSTNAPAAIVTRTDSEGSVVTTASPLSIVAVAPGGSVVASSADMVGHTVVLSRPTPGGVYTTTDNTGEVAIVTYTPGGGTVSELQVRTTTLPDGQRSTITSFAEVGGATDVPSAGSSPSASATGMPGLQSGAGMPSSRFAAEVAIFVGAAIGLAGLVL</sequence>
<dbReference type="RefSeq" id="XP_007920649.1">
    <property type="nucleotide sequence ID" value="XM_007922458.1"/>
</dbReference>
<gene>
    <name evidence="3" type="ORF">MYCFIDRAFT_86068</name>
</gene>
<evidence type="ECO:0000313" key="3">
    <source>
        <dbReference type="EMBL" id="EME88295.1"/>
    </source>
</evidence>
<dbReference type="KEGG" id="pfj:MYCFIDRAFT_86068"/>